<keyword evidence="1" id="KW-1133">Transmembrane helix</keyword>
<keyword evidence="1" id="KW-0472">Membrane</keyword>
<dbReference type="PRINTS" id="PR00111">
    <property type="entry name" value="ABHYDROLASE"/>
</dbReference>
<dbReference type="InterPro" id="IPR000073">
    <property type="entry name" value="AB_hydrolase_1"/>
</dbReference>
<evidence type="ECO:0000256" key="1">
    <source>
        <dbReference type="SAM" id="Phobius"/>
    </source>
</evidence>
<accession>X1FIE1</accession>
<organism evidence="3">
    <name type="scientific">marine sediment metagenome</name>
    <dbReference type="NCBI Taxonomy" id="412755"/>
    <lineage>
        <taxon>unclassified sequences</taxon>
        <taxon>metagenomes</taxon>
        <taxon>ecological metagenomes</taxon>
    </lineage>
</organism>
<proteinExistence type="predicted"/>
<feature type="domain" description="AB hydrolase-1" evidence="2">
    <location>
        <begin position="8"/>
        <end position="48"/>
    </location>
</feature>
<keyword evidence="1" id="KW-0812">Transmembrane</keyword>
<dbReference type="Gene3D" id="3.40.50.1820">
    <property type="entry name" value="alpha/beta hydrolase"/>
    <property type="match status" value="1"/>
</dbReference>
<evidence type="ECO:0000313" key="3">
    <source>
        <dbReference type="EMBL" id="GAH29159.1"/>
    </source>
</evidence>
<dbReference type="SUPFAM" id="SSF53474">
    <property type="entry name" value="alpha/beta-Hydrolases"/>
    <property type="match status" value="1"/>
</dbReference>
<protein>
    <recommendedName>
        <fullName evidence="2">AB hydrolase-1 domain-containing protein</fullName>
    </recommendedName>
</protein>
<sequence length="124" mass="14475">MMYLSLISRAHLIGLSLGGMICLNFVLKYPNRVNKLVLINTLAQLPDDFDPEIYINSKIEALELAKKDPELSFWQSTKFGFYHKFRIKMKANPKERFYGLWSVEDVLKYYKTDPPPLRLSNLTT</sequence>
<evidence type="ECO:0000259" key="2">
    <source>
        <dbReference type="Pfam" id="PF00561"/>
    </source>
</evidence>
<reference evidence="3" key="1">
    <citation type="journal article" date="2014" name="Front. Microbiol.">
        <title>High frequency of phylogenetically diverse reductive dehalogenase-homologous genes in deep subseafloor sedimentary metagenomes.</title>
        <authorList>
            <person name="Kawai M."/>
            <person name="Futagami T."/>
            <person name="Toyoda A."/>
            <person name="Takaki Y."/>
            <person name="Nishi S."/>
            <person name="Hori S."/>
            <person name="Arai W."/>
            <person name="Tsubouchi T."/>
            <person name="Morono Y."/>
            <person name="Uchiyama I."/>
            <person name="Ito T."/>
            <person name="Fujiyama A."/>
            <person name="Inagaki F."/>
            <person name="Takami H."/>
        </authorList>
    </citation>
    <scope>NUCLEOTIDE SEQUENCE</scope>
    <source>
        <strain evidence="3">Expedition CK06-06</strain>
    </source>
</reference>
<name>X1FIE1_9ZZZZ</name>
<dbReference type="Pfam" id="PF00561">
    <property type="entry name" value="Abhydrolase_1"/>
    <property type="match status" value="1"/>
</dbReference>
<comment type="caution">
    <text evidence="3">The sequence shown here is derived from an EMBL/GenBank/DDBJ whole genome shotgun (WGS) entry which is preliminary data.</text>
</comment>
<dbReference type="AlphaFoldDB" id="X1FIE1"/>
<feature type="transmembrane region" description="Helical" evidence="1">
    <location>
        <begin position="6"/>
        <end position="27"/>
    </location>
</feature>
<dbReference type="InterPro" id="IPR029058">
    <property type="entry name" value="AB_hydrolase_fold"/>
</dbReference>
<dbReference type="EMBL" id="BARU01002517">
    <property type="protein sequence ID" value="GAH29159.1"/>
    <property type="molecule type" value="Genomic_DNA"/>
</dbReference>
<gene>
    <name evidence="3" type="ORF">S03H2_05903</name>
</gene>